<gene>
    <name evidence="12" type="ORF">EDC38_3080</name>
</gene>
<dbReference type="GO" id="GO:0020037">
    <property type="term" value="F:heme binding"/>
    <property type="evidence" value="ECO:0007669"/>
    <property type="project" value="InterPro"/>
</dbReference>
<feature type="domain" description="Cytochrome c" evidence="11">
    <location>
        <begin position="134"/>
        <end position="226"/>
    </location>
</feature>
<feature type="binding site" description="axial binding residue" evidence="9">
    <location>
        <position position="203"/>
    </location>
    <ligand>
        <name>heme c</name>
        <dbReference type="ChEBI" id="CHEBI:61717"/>
        <label>2</label>
    </ligand>
    <ligandPart>
        <name>Fe</name>
        <dbReference type="ChEBI" id="CHEBI:18248"/>
    </ligandPart>
</feature>
<keyword evidence="3 8" id="KW-0349">Heme</keyword>
<dbReference type="GO" id="GO:0005506">
    <property type="term" value="F:iron ion binding"/>
    <property type="evidence" value="ECO:0007669"/>
    <property type="project" value="InterPro"/>
</dbReference>
<feature type="binding site" description="axial binding residue" evidence="9">
    <location>
        <position position="91"/>
    </location>
    <ligand>
        <name>heme c</name>
        <dbReference type="ChEBI" id="CHEBI:61717"/>
        <label>1</label>
    </ligand>
    <ligandPart>
        <name>Fe</name>
        <dbReference type="ChEBI" id="CHEBI:18248"/>
    </ligandPart>
</feature>
<keyword evidence="2" id="KW-0813">Transport</keyword>
<keyword evidence="10" id="KW-0732">Signal</keyword>
<dbReference type="InterPro" id="IPR050597">
    <property type="entry name" value="Cytochrome_c_Oxidase_Subunit"/>
</dbReference>
<evidence type="ECO:0000256" key="3">
    <source>
        <dbReference type="ARBA" id="ARBA00022617"/>
    </source>
</evidence>
<evidence type="ECO:0000256" key="9">
    <source>
        <dbReference type="PIRSR" id="PIRSR000005-2"/>
    </source>
</evidence>
<dbReference type="Proteomes" id="UP000273643">
    <property type="component" value="Unassembled WGS sequence"/>
</dbReference>
<proteinExistence type="predicted"/>
<accession>A0A3N1NZK7</accession>
<evidence type="ECO:0000256" key="2">
    <source>
        <dbReference type="ARBA" id="ARBA00022448"/>
    </source>
</evidence>
<feature type="domain" description="Cytochrome c" evidence="11">
    <location>
        <begin position="25"/>
        <end position="114"/>
    </location>
</feature>
<dbReference type="Pfam" id="PF00034">
    <property type="entry name" value="Cytochrom_C"/>
    <property type="match status" value="2"/>
</dbReference>
<sequence length="226" mass="23770">MKYSVKHLLLALGALVLVPGASAAGDPEAGSEKVAVCAACHGQDGNSPAPSFPKLADLGQPYLYKQLQDIQAWDNATGEAKATTGREVVQMTGMLKGMSDQDLQDIAAYYASQSMQLSGAQEMQVQVNSGAEVDALALGEQIYRAGNPETGVPACMGCHAPNGQGNEPGAFPRLGGQYPQYIEAQLRAFRAGDRMNDGESMMMRLSAKNLSDAEIKAVANYIGGLN</sequence>
<dbReference type="EMBL" id="RJUK01000003">
    <property type="protein sequence ID" value="ROQ18106.1"/>
    <property type="molecule type" value="Genomic_DNA"/>
</dbReference>
<organism evidence="12 13">
    <name type="scientific">Marinimicrobium koreense</name>
    <dbReference type="NCBI Taxonomy" id="306545"/>
    <lineage>
        <taxon>Bacteria</taxon>
        <taxon>Pseudomonadati</taxon>
        <taxon>Pseudomonadota</taxon>
        <taxon>Gammaproteobacteria</taxon>
        <taxon>Cellvibrionales</taxon>
        <taxon>Cellvibrionaceae</taxon>
        <taxon>Marinimicrobium</taxon>
    </lineage>
</organism>
<feature type="binding site" description="axial binding residue" evidence="9">
    <location>
        <position position="159"/>
    </location>
    <ligand>
        <name>heme c</name>
        <dbReference type="ChEBI" id="CHEBI:61717"/>
        <label>2</label>
    </ligand>
    <ligandPart>
        <name>Fe</name>
        <dbReference type="ChEBI" id="CHEBI:18248"/>
    </ligandPart>
</feature>
<reference evidence="12 13" key="1">
    <citation type="submission" date="2018-11" db="EMBL/GenBank/DDBJ databases">
        <title>Genomic Encyclopedia of Type Strains, Phase IV (KMG-IV): sequencing the most valuable type-strain genomes for metagenomic binning, comparative biology and taxonomic classification.</title>
        <authorList>
            <person name="Goeker M."/>
        </authorList>
    </citation>
    <scope>NUCLEOTIDE SEQUENCE [LARGE SCALE GENOMIC DNA]</scope>
    <source>
        <strain evidence="12 13">DSM 16974</strain>
    </source>
</reference>
<feature type="binding site" description="covalent" evidence="8">
    <location>
        <position position="158"/>
    </location>
    <ligand>
        <name>heme c</name>
        <dbReference type="ChEBI" id="CHEBI:61717"/>
        <label>2</label>
    </ligand>
</feature>
<comment type="PTM">
    <text evidence="8">Binds 2 heme c groups covalently per subunit.</text>
</comment>
<feature type="binding site" description="covalent" evidence="8">
    <location>
        <position position="40"/>
    </location>
    <ligand>
        <name>heme c</name>
        <dbReference type="ChEBI" id="CHEBI:61717"/>
        <label>1</label>
    </ligand>
</feature>
<comment type="subcellular location">
    <subcellularLocation>
        <location evidence="1">Periplasm</location>
    </subcellularLocation>
</comment>
<evidence type="ECO:0000313" key="13">
    <source>
        <dbReference type="Proteomes" id="UP000273643"/>
    </source>
</evidence>
<evidence type="ECO:0000256" key="4">
    <source>
        <dbReference type="ARBA" id="ARBA00022723"/>
    </source>
</evidence>
<evidence type="ECO:0000259" key="11">
    <source>
        <dbReference type="PROSITE" id="PS51007"/>
    </source>
</evidence>
<dbReference type="GO" id="GO:0042597">
    <property type="term" value="C:periplasmic space"/>
    <property type="evidence" value="ECO:0007669"/>
    <property type="project" value="UniProtKB-SubCell"/>
</dbReference>
<evidence type="ECO:0000256" key="8">
    <source>
        <dbReference type="PIRSR" id="PIRSR000005-1"/>
    </source>
</evidence>
<keyword evidence="5" id="KW-0574">Periplasm</keyword>
<dbReference type="GO" id="GO:0009055">
    <property type="term" value="F:electron transfer activity"/>
    <property type="evidence" value="ECO:0007669"/>
    <property type="project" value="InterPro"/>
</dbReference>
<keyword evidence="7 9" id="KW-0408">Iron</keyword>
<dbReference type="InterPro" id="IPR036909">
    <property type="entry name" value="Cyt_c-like_dom_sf"/>
</dbReference>
<evidence type="ECO:0000313" key="12">
    <source>
        <dbReference type="EMBL" id="ROQ18106.1"/>
    </source>
</evidence>
<keyword evidence="13" id="KW-1185">Reference proteome</keyword>
<dbReference type="OrthoDB" id="9773456at2"/>
<comment type="caution">
    <text evidence="12">The sequence shown here is derived from an EMBL/GenBank/DDBJ whole genome shotgun (WGS) entry which is preliminary data.</text>
</comment>
<evidence type="ECO:0000256" key="10">
    <source>
        <dbReference type="SAM" id="SignalP"/>
    </source>
</evidence>
<evidence type="ECO:0000256" key="6">
    <source>
        <dbReference type="ARBA" id="ARBA00022982"/>
    </source>
</evidence>
<dbReference type="PROSITE" id="PS51007">
    <property type="entry name" value="CYTC"/>
    <property type="match status" value="2"/>
</dbReference>
<feature type="binding site" description="covalent" evidence="8">
    <location>
        <position position="155"/>
    </location>
    <ligand>
        <name>heme c</name>
        <dbReference type="ChEBI" id="CHEBI:61717"/>
        <label>2</label>
    </ligand>
</feature>
<protein>
    <submittedName>
        <fullName evidence="12">Cytochrome c553</fullName>
    </submittedName>
</protein>
<evidence type="ECO:0000256" key="5">
    <source>
        <dbReference type="ARBA" id="ARBA00022764"/>
    </source>
</evidence>
<feature type="binding site" description="axial binding residue" evidence="9">
    <location>
        <position position="41"/>
    </location>
    <ligand>
        <name>heme c</name>
        <dbReference type="ChEBI" id="CHEBI:61717"/>
        <label>1</label>
    </ligand>
    <ligandPart>
        <name>Fe</name>
        <dbReference type="ChEBI" id="CHEBI:18248"/>
    </ligandPart>
</feature>
<dbReference type="SUPFAM" id="SSF46626">
    <property type="entry name" value="Cytochrome c"/>
    <property type="match status" value="2"/>
</dbReference>
<evidence type="ECO:0000256" key="1">
    <source>
        <dbReference type="ARBA" id="ARBA00004418"/>
    </source>
</evidence>
<feature type="binding site" description="covalent" evidence="8">
    <location>
        <position position="37"/>
    </location>
    <ligand>
        <name>heme c</name>
        <dbReference type="ChEBI" id="CHEBI:61717"/>
        <label>1</label>
    </ligand>
</feature>
<feature type="signal peptide" evidence="10">
    <location>
        <begin position="1"/>
        <end position="23"/>
    </location>
</feature>
<dbReference type="AlphaFoldDB" id="A0A3N1NZK7"/>
<dbReference type="PIRSF" id="PIRSF000005">
    <property type="entry name" value="Cytochrome_c4"/>
    <property type="match status" value="1"/>
</dbReference>
<dbReference type="Gene3D" id="1.10.760.10">
    <property type="entry name" value="Cytochrome c-like domain"/>
    <property type="match status" value="2"/>
</dbReference>
<evidence type="ECO:0000256" key="7">
    <source>
        <dbReference type="ARBA" id="ARBA00023004"/>
    </source>
</evidence>
<keyword evidence="6" id="KW-0249">Electron transport</keyword>
<dbReference type="RefSeq" id="WP_123639423.1">
    <property type="nucleotide sequence ID" value="NZ_RJUK01000003.1"/>
</dbReference>
<feature type="chain" id="PRO_5018085230" evidence="10">
    <location>
        <begin position="24"/>
        <end position="226"/>
    </location>
</feature>
<dbReference type="PANTHER" id="PTHR33751:SF9">
    <property type="entry name" value="CYTOCHROME C4"/>
    <property type="match status" value="1"/>
</dbReference>
<name>A0A3N1NZK7_9GAMM</name>
<dbReference type="InterPro" id="IPR024167">
    <property type="entry name" value="Cytochrome_c4-like"/>
</dbReference>
<dbReference type="PANTHER" id="PTHR33751">
    <property type="entry name" value="CBB3-TYPE CYTOCHROME C OXIDASE SUBUNIT FIXP"/>
    <property type="match status" value="1"/>
</dbReference>
<dbReference type="InterPro" id="IPR009056">
    <property type="entry name" value="Cyt_c-like_dom"/>
</dbReference>
<keyword evidence="4 9" id="KW-0479">Metal-binding</keyword>